<keyword evidence="2" id="KW-1064">Adaptive immunity</keyword>
<dbReference type="PROSITE" id="PS50835">
    <property type="entry name" value="IG_LIKE"/>
    <property type="match status" value="1"/>
</dbReference>
<gene>
    <name evidence="7" type="primary">Hv02_1</name>
    <name evidence="7" type="ORF">GTO93_0006715</name>
</gene>
<keyword evidence="5" id="KW-1279">T cell receptor</keyword>
<accession>A0ABS2XFY5</accession>
<dbReference type="InterPro" id="IPR013783">
    <property type="entry name" value="Ig-like_fold"/>
</dbReference>
<dbReference type="SMART" id="SM00406">
    <property type="entry name" value="IGv"/>
    <property type="match status" value="1"/>
</dbReference>
<evidence type="ECO:0000256" key="2">
    <source>
        <dbReference type="ARBA" id="ARBA00023130"/>
    </source>
</evidence>
<dbReference type="Proteomes" id="UP001166093">
    <property type="component" value="Unassembled WGS sequence"/>
</dbReference>
<feature type="non-terminal residue" evidence="7">
    <location>
        <position position="1"/>
    </location>
</feature>
<keyword evidence="1" id="KW-0732">Signal</keyword>
<evidence type="ECO:0000256" key="4">
    <source>
        <dbReference type="ARBA" id="ARBA00023319"/>
    </source>
</evidence>
<evidence type="ECO:0000256" key="3">
    <source>
        <dbReference type="ARBA" id="ARBA00023170"/>
    </source>
</evidence>
<dbReference type="EMBL" id="JAAWVQ010027187">
    <property type="protein sequence ID" value="MBN3273063.1"/>
    <property type="molecule type" value="Genomic_DNA"/>
</dbReference>
<keyword evidence="4" id="KW-0393">Immunoglobulin domain</keyword>
<dbReference type="PANTHER" id="PTHR19367">
    <property type="entry name" value="T-CELL RECEPTOR ALPHA CHAIN V REGION"/>
    <property type="match status" value="1"/>
</dbReference>
<dbReference type="InterPro" id="IPR013106">
    <property type="entry name" value="Ig_V-set"/>
</dbReference>
<dbReference type="Pfam" id="PF07686">
    <property type="entry name" value="V-set"/>
    <property type="match status" value="1"/>
</dbReference>
<keyword evidence="5" id="KW-0391">Immunity</keyword>
<dbReference type="PANTHER" id="PTHR19367:SF18">
    <property type="entry name" value="T CELL RECEPTOR ALPHA VARIABLE 16"/>
    <property type="match status" value="1"/>
</dbReference>
<proteinExistence type="predicted"/>
<protein>
    <submittedName>
        <fullName evidence="7">HV02 protein</fullName>
    </submittedName>
</protein>
<evidence type="ECO:0000313" key="7">
    <source>
        <dbReference type="EMBL" id="MBN3273063.1"/>
    </source>
</evidence>
<reference evidence="7" key="1">
    <citation type="journal article" date="2021" name="Cell">
        <title>Tracing the genetic footprints of vertebrate landing in non-teleost ray-finned fishes.</title>
        <authorList>
            <person name="Bi X."/>
            <person name="Wang K."/>
            <person name="Yang L."/>
            <person name="Pan H."/>
            <person name="Jiang H."/>
            <person name="Wei Q."/>
            <person name="Fang M."/>
            <person name="Yu H."/>
            <person name="Zhu C."/>
            <person name="Cai Y."/>
            <person name="He Y."/>
            <person name="Gan X."/>
            <person name="Zeng H."/>
            <person name="Yu D."/>
            <person name="Zhu Y."/>
            <person name="Jiang H."/>
            <person name="Qiu Q."/>
            <person name="Yang H."/>
            <person name="Zhang Y.E."/>
            <person name="Wang W."/>
            <person name="Zhu M."/>
            <person name="He S."/>
            <person name="Zhang G."/>
        </authorList>
    </citation>
    <scope>NUCLEOTIDE SEQUENCE</scope>
    <source>
        <strain evidence="7">Pddl_001</strain>
    </source>
</reference>
<dbReference type="SUPFAM" id="SSF48726">
    <property type="entry name" value="Immunoglobulin"/>
    <property type="match status" value="1"/>
</dbReference>
<evidence type="ECO:0000313" key="8">
    <source>
        <dbReference type="Proteomes" id="UP001166093"/>
    </source>
</evidence>
<name>A0ABS2XFY5_POLSP</name>
<feature type="non-terminal residue" evidence="7">
    <location>
        <position position="123"/>
    </location>
</feature>
<dbReference type="InterPro" id="IPR051287">
    <property type="entry name" value="TCR_variable_region"/>
</dbReference>
<comment type="caution">
    <text evidence="7">The sequence shown here is derived from an EMBL/GenBank/DDBJ whole genome shotgun (WGS) entry which is preliminary data.</text>
</comment>
<dbReference type="InterPro" id="IPR036179">
    <property type="entry name" value="Ig-like_dom_sf"/>
</dbReference>
<sequence length="123" mass="14028">RFSLFYFISAEGDFGNTITPLSGVENVKQRDNVSLQCSYRGAVQNLQWYRQYPGQALEYLLMSFETGAISKANEKDHRVSAELDKDKKHVFLKLIDTEVTDSAVYYCSLSPTVTETRPALYKN</sequence>
<organism evidence="7 8">
    <name type="scientific">Polyodon spathula</name>
    <name type="common">North American paddlefish</name>
    <name type="synonym">Squalus spathula</name>
    <dbReference type="NCBI Taxonomy" id="7913"/>
    <lineage>
        <taxon>Eukaryota</taxon>
        <taxon>Metazoa</taxon>
        <taxon>Chordata</taxon>
        <taxon>Craniata</taxon>
        <taxon>Vertebrata</taxon>
        <taxon>Euteleostomi</taxon>
        <taxon>Actinopterygii</taxon>
        <taxon>Chondrostei</taxon>
        <taxon>Acipenseriformes</taxon>
        <taxon>Polyodontidae</taxon>
        <taxon>Polyodon</taxon>
    </lineage>
</organism>
<evidence type="ECO:0000259" key="6">
    <source>
        <dbReference type="PROSITE" id="PS50835"/>
    </source>
</evidence>
<dbReference type="Gene3D" id="2.60.40.10">
    <property type="entry name" value="Immunoglobulins"/>
    <property type="match status" value="1"/>
</dbReference>
<keyword evidence="8" id="KW-1185">Reference proteome</keyword>
<evidence type="ECO:0000256" key="1">
    <source>
        <dbReference type="ARBA" id="ARBA00022729"/>
    </source>
</evidence>
<evidence type="ECO:0000256" key="5">
    <source>
        <dbReference type="ARBA" id="ARBA00043266"/>
    </source>
</evidence>
<dbReference type="InterPro" id="IPR007110">
    <property type="entry name" value="Ig-like_dom"/>
</dbReference>
<feature type="domain" description="Ig-like" evidence="6">
    <location>
        <begin position="20"/>
        <end position="110"/>
    </location>
</feature>
<keyword evidence="3" id="KW-0675">Receptor</keyword>